<feature type="repeat" description="RCC1" evidence="3">
    <location>
        <begin position="606"/>
        <end position="657"/>
    </location>
</feature>
<dbReference type="PROSITE" id="PS00626">
    <property type="entry name" value="RCC1_2"/>
    <property type="match status" value="1"/>
</dbReference>
<dbReference type="EMBL" id="JADGIZ020000075">
    <property type="protein sequence ID" value="KAL2912167.1"/>
    <property type="molecule type" value="Genomic_DNA"/>
</dbReference>
<evidence type="ECO:0000256" key="4">
    <source>
        <dbReference type="SAM" id="Coils"/>
    </source>
</evidence>
<feature type="repeat" description="RCC1" evidence="3">
    <location>
        <begin position="658"/>
        <end position="709"/>
    </location>
</feature>
<dbReference type="InterPro" id="IPR051553">
    <property type="entry name" value="Ran_GTPase-activating"/>
</dbReference>
<feature type="repeat" description="RCC1" evidence="3">
    <location>
        <begin position="537"/>
        <end position="586"/>
    </location>
</feature>
<dbReference type="PANTHER" id="PTHR45982">
    <property type="entry name" value="REGULATOR OF CHROMOSOME CONDENSATION"/>
    <property type="match status" value="1"/>
</dbReference>
<dbReference type="PANTHER" id="PTHR45982:SF1">
    <property type="entry name" value="REGULATOR OF CHROMOSOME CONDENSATION"/>
    <property type="match status" value="1"/>
</dbReference>
<reference evidence="7 8" key="1">
    <citation type="submission" date="2023-09" db="EMBL/GenBank/DDBJ databases">
        <title>Pangenome analysis of Batrachochytrium dendrobatidis and related Chytrids.</title>
        <authorList>
            <person name="Yacoub M.N."/>
            <person name="Stajich J.E."/>
            <person name="James T.Y."/>
        </authorList>
    </citation>
    <scope>NUCLEOTIDE SEQUENCE [LARGE SCALE GENOMIC DNA]</scope>
    <source>
        <strain evidence="7 8">JEL0888</strain>
    </source>
</reference>
<evidence type="ECO:0000256" key="5">
    <source>
        <dbReference type="SAM" id="MobiDB-lite"/>
    </source>
</evidence>
<keyword evidence="4" id="KW-0175">Coiled coil</keyword>
<feature type="compositionally biased region" description="Low complexity" evidence="5">
    <location>
        <begin position="27"/>
        <end position="36"/>
    </location>
</feature>
<evidence type="ECO:0000256" key="3">
    <source>
        <dbReference type="PROSITE-ProRule" id="PRU00235"/>
    </source>
</evidence>
<evidence type="ECO:0000259" key="6">
    <source>
        <dbReference type="Pfam" id="PF25390"/>
    </source>
</evidence>
<feature type="repeat" description="RCC1" evidence="3">
    <location>
        <begin position="710"/>
        <end position="760"/>
    </location>
</feature>
<feature type="compositionally biased region" description="Polar residues" evidence="5">
    <location>
        <begin position="1"/>
        <end position="11"/>
    </location>
</feature>
<dbReference type="InterPro" id="IPR000408">
    <property type="entry name" value="Reg_chr_condens"/>
</dbReference>
<sequence>MPTFPNISQMPRSPAAADSQRSSTVTPPSLRAARAAPPKPAQTKLRSPVVASTPSLLGPTALALRISPLPDHAAASPEPLVPSDSAVDVSCEIAASVAAVAAPDARVAEIQSAICRDEARKDERDEQARQLLQDLEGLRRDQDRLDALMRMTEQRVAALQRMASQLTASLPPSMRRLMIESQIPVAGAACAAEPETAAMRPTARSPTPHGIIAVEKPSSDPQAKVEAHAQQQTRVLPATGPEQDSASQVATSPVLLRPSNTLTHEHASQLESYIDYLEGQLCAANEALAKTDKPGPLASTRSHAASTPVAKFKPAVVLDAEIFGIGMNDDGQLGINNDEAKGGRPCTKLFRRMVTRLEKPKPQPVSGIPTKNHAIKIAQRNAVSSGSGSVGASASCAVVKVACGSMFSTSITADGRVWSWGFHECNGRGSHPVLPMDAPSDACPAEIEWIPSPVKFPISGVRAVDIACGEYMVGIVDSCGRVWTWGAARDKDGQRLCHAGPGVATQPAQIRLFGDAATRAVSISAGESHFVVRTASGAVYTWGLGQFGQLGRPFRPSRVYQAPFADLAPPAACQSGSPARVVLPRGFKTAHAVACGFSTFILGANRGVLACGKNGYGELGLGDSDQRVHLVPIPAFKNTRIIAVAGGLHHTLFLDSSGRVWGAGRNTYGQLGLGDVEAILEPKLIPGLSKIRHISCGTSSNHSYAIDSNGNLFSCGQGDYGQLGHKNENDYNAFTQVPLKQRRALRVAGGSHFTIAAIEPRKDAAA</sequence>
<dbReference type="PRINTS" id="PR00633">
    <property type="entry name" value="RCCNDNSATION"/>
</dbReference>
<keyword evidence="8" id="KW-1185">Reference proteome</keyword>
<comment type="caution">
    <text evidence="7">The sequence shown here is derived from an EMBL/GenBank/DDBJ whole genome shotgun (WGS) entry which is preliminary data.</text>
</comment>
<evidence type="ECO:0000313" key="7">
    <source>
        <dbReference type="EMBL" id="KAL2912167.1"/>
    </source>
</evidence>
<organism evidence="7 8">
    <name type="scientific">Polyrhizophydium stewartii</name>
    <dbReference type="NCBI Taxonomy" id="2732419"/>
    <lineage>
        <taxon>Eukaryota</taxon>
        <taxon>Fungi</taxon>
        <taxon>Fungi incertae sedis</taxon>
        <taxon>Chytridiomycota</taxon>
        <taxon>Chytridiomycota incertae sedis</taxon>
        <taxon>Chytridiomycetes</taxon>
        <taxon>Rhizophydiales</taxon>
        <taxon>Rhizophydiales incertae sedis</taxon>
        <taxon>Polyrhizophydium</taxon>
    </lineage>
</organism>
<dbReference type="InterPro" id="IPR009091">
    <property type="entry name" value="RCC1/BLIP-II"/>
</dbReference>
<dbReference type="SUPFAM" id="SSF50985">
    <property type="entry name" value="RCC1/BLIP-II"/>
    <property type="match status" value="1"/>
</dbReference>
<protein>
    <recommendedName>
        <fullName evidence="6">RCC1-like domain-containing protein</fullName>
    </recommendedName>
</protein>
<feature type="domain" description="RCC1-like" evidence="6">
    <location>
        <begin position="396"/>
        <end position="756"/>
    </location>
</feature>
<feature type="region of interest" description="Disordered" evidence="5">
    <location>
        <begin position="1"/>
        <end position="54"/>
    </location>
</feature>
<evidence type="ECO:0000313" key="8">
    <source>
        <dbReference type="Proteomes" id="UP001527925"/>
    </source>
</evidence>
<dbReference type="InterPro" id="IPR058923">
    <property type="entry name" value="RCC1-like_dom"/>
</dbReference>
<dbReference type="PROSITE" id="PS50012">
    <property type="entry name" value="RCC1_3"/>
    <property type="match status" value="6"/>
</dbReference>
<evidence type="ECO:0000256" key="1">
    <source>
        <dbReference type="ARBA" id="ARBA00022658"/>
    </source>
</evidence>
<proteinExistence type="predicted"/>
<feature type="repeat" description="RCC1" evidence="3">
    <location>
        <begin position="480"/>
        <end position="536"/>
    </location>
</feature>
<name>A0ABR4MY23_9FUNG</name>
<dbReference type="Proteomes" id="UP001527925">
    <property type="component" value="Unassembled WGS sequence"/>
</dbReference>
<feature type="repeat" description="RCC1" evidence="3">
    <location>
        <begin position="320"/>
        <end position="414"/>
    </location>
</feature>
<dbReference type="Gene3D" id="2.130.10.30">
    <property type="entry name" value="Regulator of chromosome condensation 1/beta-lactamase-inhibitor protein II"/>
    <property type="match status" value="1"/>
</dbReference>
<evidence type="ECO:0000256" key="2">
    <source>
        <dbReference type="ARBA" id="ARBA00022737"/>
    </source>
</evidence>
<keyword evidence="2" id="KW-0677">Repeat</keyword>
<feature type="coiled-coil region" evidence="4">
    <location>
        <begin position="121"/>
        <end position="155"/>
    </location>
</feature>
<dbReference type="Pfam" id="PF25390">
    <property type="entry name" value="WD40_RLD"/>
    <property type="match status" value="1"/>
</dbReference>
<keyword evidence="1" id="KW-0344">Guanine-nucleotide releasing factor</keyword>
<gene>
    <name evidence="7" type="ORF">HK105_208369</name>
</gene>
<accession>A0ABR4MY23</accession>